<evidence type="ECO:0000256" key="3">
    <source>
        <dbReference type="ARBA" id="ARBA00023274"/>
    </source>
</evidence>
<keyword evidence="8" id="KW-1185">Reference proteome</keyword>
<evidence type="ECO:0000256" key="6">
    <source>
        <dbReference type="SAM" id="MobiDB-lite"/>
    </source>
</evidence>
<comment type="similarity">
    <text evidence="1 4 5">Belongs to the bacterial ribosomal protein bS18 family.</text>
</comment>
<dbReference type="GO" id="GO:0006412">
    <property type="term" value="P:translation"/>
    <property type="evidence" value="ECO:0007669"/>
    <property type="project" value="UniProtKB-UniRule"/>
</dbReference>
<dbReference type="PANTHER" id="PTHR13479:SF40">
    <property type="entry name" value="SMALL RIBOSOMAL SUBUNIT PROTEIN BS18M"/>
    <property type="match status" value="1"/>
</dbReference>
<dbReference type="InterPro" id="IPR036870">
    <property type="entry name" value="Ribosomal_bS18_sf"/>
</dbReference>
<keyword evidence="4" id="KW-0699">rRNA-binding</keyword>
<reference evidence="7" key="2">
    <citation type="submission" date="2022-06" db="EMBL/GenBank/DDBJ databases">
        <title>Thermospira aquatica gen. nov., sp. nov.</title>
        <authorList>
            <person name="Ben Ali Gam Z."/>
            <person name="Labat M."/>
        </authorList>
    </citation>
    <scope>NUCLEOTIDE SEQUENCE</scope>
    <source>
        <strain evidence="7">F1F22</strain>
    </source>
</reference>
<name>A0AAX3BG84_9SPIR</name>
<dbReference type="InterPro" id="IPR001648">
    <property type="entry name" value="Ribosomal_bS18"/>
</dbReference>
<dbReference type="PRINTS" id="PR00974">
    <property type="entry name" value="RIBOSOMALS18"/>
</dbReference>
<dbReference type="EMBL" id="CP073355">
    <property type="protein sequence ID" value="URA11357.1"/>
    <property type="molecule type" value="Genomic_DNA"/>
</dbReference>
<feature type="region of interest" description="Disordered" evidence="6">
    <location>
        <begin position="1"/>
        <end position="29"/>
    </location>
</feature>
<keyword evidence="4" id="KW-0694">RNA-binding</keyword>
<evidence type="ECO:0000256" key="5">
    <source>
        <dbReference type="RuleBase" id="RU003910"/>
    </source>
</evidence>
<dbReference type="Proteomes" id="UP001056539">
    <property type="component" value="Chromosome"/>
</dbReference>
<dbReference type="PANTHER" id="PTHR13479">
    <property type="entry name" value="30S RIBOSOMAL PROTEIN S18"/>
    <property type="match status" value="1"/>
</dbReference>
<gene>
    <name evidence="4 7" type="primary">rpsR</name>
    <name evidence="7" type="ORF">KDW03_02895</name>
</gene>
<dbReference type="SUPFAM" id="SSF46911">
    <property type="entry name" value="Ribosomal protein S18"/>
    <property type="match status" value="1"/>
</dbReference>
<sequence>MDVVVPEEVEKEKEESLEQEGGERGASPEKEKKRFFYSKKVCRFCTGQIKKEEVTYKNVELLRRYIMPSGKILPRRITGTCTKHQRVLVAEIKKARILALLPFLAR</sequence>
<dbReference type="KEGG" id="taqu:KDW03_02895"/>
<proteinExistence type="inferred from homology"/>
<keyword evidence="2 4" id="KW-0689">Ribosomal protein</keyword>
<evidence type="ECO:0000256" key="4">
    <source>
        <dbReference type="HAMAP-Rule" id="MF_00270"/>
    </source>
</evidence>
<dbReference type="Gene3D" id="4.10.640.10">
    <property type="entry name" value="Ribosomal protein S18"/>
    <property type="match status" value="1"/>
</dbReference>
<reference evidence="7" key="1">
    <citation type="submission" date="2021-04" db="EMBL/GenBank/DDBJ databases">
        <authorList>
            <person name="Postec A."/>
        </authorList>
    </citation>
    <scope>NUCLEOTIDE SEQUENCE</scope>
    <source>
        <strain evidence="7">F1F22</strain>
    </source>
</reference>
<keyword evidence="3 4" id="KW-0687">Ribonucleoprotein</keyword>
<dbReference type="GO" id="GO:0070181">
    <property type="term" value="F:small ribosomal subunit rRNA binding"/>
    <property type="evidence" value="ECO:0007669"/>
    <property type="project" value="TreeGrafter"/>
</dbReference>
<dbReference type="HAMAP" id="MF_00270">
    <property type="entry name" value="Ribosomal_bS18"/>
    <property type="match status" value="1"/>
</dbReference>
<dbReference type="Pfam" id="PF01084">
    <property type="entry name" value="Ribosomal_S18"/>
    <property type="match status" value="1"/>
</dbReference>
<dbReference type="GO" id="GO:0022627">
    <property type="term" value="C:cytosolic small ribosomal subunit"/>
    <property type="evidence" value="ECO:0007669"/>
    <property type="project" value="TreeGrafter"/>
</dbReference>
<dbReference type="NCBIfam" id="TIGR00165">
    <property type="entry name" value="S18"/>
    <property type="match status" value="1"/>
</dbReference>
<comment type="subunit">
    <text evidence="4">Part of the 30S ribosomal subunit. Forms a tight heterodimer with protein bS6.</text>
</comment>
<comment type="function">
    <text evidence="4">Binds as a heterodimer with protein bS6 to the central domain of the 16S rRNA, where it helps stabilize the platform of the 30S subunit.</text>
</comment>
<organism evidence="7 8">
    <name type="scientific">Thermospira aquatica</name>
    <dbReference type="NCBI Taxonomy" id="2828656"/>
    <lineage>
        <taxon>Bacteria</taxon>
        <taxon>Pseudomonadati</taxon>
        <taxon>Spirochaetota</taxon>
        <taxon>Spirochaetia</taxon>
        <taxon>Brevinematales</taxon>
        <taxon>Thermospiraceae</taxon>
        <taxon>Thermospira</taxon>
    </lineage>
</organism>
<feature type="compositionally biased region" description="Basic and acidic residues" evidence="6">
    <location>
        <begin position="8"/>
        <end position="29"/>
    </location>
</feature>
<evidence type="ECO:0000256" key="1">
    <source>
        <dbReference type="ARBA" id="ARBA00005589"/>
    </source>
</evidence>
<accession>A0AAX3BG84</accession>
<dbReference type="AlphaFoldDB" id="A0AAX3BG84"/>
<evidence type="ECO:0000313" key="7">
    <source>
        <dbReference type="EMBL" id="URA11357.1"/>
    </source>
</evidence>
<evidence type="ECO:0000313" key="8">
    <source>
        <dbReference type="Proteomes" id="UP001056539"/>
    </source>
</evidence>
<evidence type="ECO:0000256" key="2">
    <source>
        <dbReference type="ARBA" id="ARBA00022980"/>
    </source>
</evidence>
<dbReference type="GO" id="GO:0003735">
    <property type="term" value="F:structural constituent of ribosome"/>
    <property type="evidence" value="ECO:0007669"/>
    <property type="project" value="InterPro"/>
</dbReference>
<protein>
    <recommendedName>
        <fullName evidence="4">Small ribosomal subunit protein bS18</fullName>
    </recommendedName>
</protein>